<comment type="caution">
    <text evidence="1">The sequence shown here is derived from an EMBL/GenBank/DDBJ whole genome shotgun (WGS) entry which is preliminary data.</text>
</comment>
<dbReference type="EMBL" id="CAXAQS010000994">
    <property type="protein sequence ID" value="CAK9254205.1"/>
    <property type="molecule type" value="Genomic_DNA"/>
</dbReference>
<sequence length="414" mass="45709">MFESLGGEANVTTPGGFQDQAAGYYTGGGVVMRQKNKSVSPLNISLPHMGMGCGGIDMFFGSISAVSGEEMVQLLRSMASNVPTYAFQLAMKTMAPQLENLMAQIRKTVQDMNNLMLDSCQMSQNIVGGLLPTGTAASEIICQDSLRGSGEDWFGARKHCQKDGASDSKTAQARKKSPDLLQGEYNLTWHVLQKIPGYRDDKDFAYFIMTTVGTLISRKEKDGRFKIHTIEGKGDQTDYLTAYLKGGKTARYSCDENDQCLNPKLGDITIKDTDTMKAKTSKMIHTLWGKYKDNKAITSTELAFLNDAANLPIYRYIQVSVAAGSPFIMDDTSEYIAVSVLLTQFDKISSEIMEVLDNLQSVQLESQTIEGFKQNIQTLRSRLQELTSRADSSVIWRLNQVIQAHEQALAARNS</sequence>
<name>A0ABP0VM95_9BRYO</name>
<dbReference type="Pfam" id="PF06122">
    <property type="entry name" value="TraH"/>
    <property type="match status" value="1"/>
</dbReference>
<evidence type="ECO:0000313" key="2">
    <source>
        <dbReference type="Proteomes" id="UP001497444"/>
    </source>
</evidence>
<proteinExistence type="predicted"/>
<reference evidence="1" key="1">
    <citation type="submission" date="2024-02" db="EMBL/GenBank/DDBJ databases">
        <authorList>
            <consortium name="ELIXIR-Norway"/>
            <consortium name="Elixir Norway"/>
        </authorList>
    </citation>
    <scope>NUCLEOTIDE SEQUENCE</scope>
</reference>
<gene>
    <name evidence="1" type="ORF">CSSPJE1EN1_LOCUS29583</name>
</gene>
<dbReference type="InterPro" id="IPR010927">
    <property type="entry name" value="T4SS_TraH"/>
</dbReference>
<protein>
    <submittedName>
        <fullName evidence="1">Uncharacterized protein</fullName>
    </submittedName>
</protein>
<organism evidence="1 2">
    <name type="scientific">Sphagnum jensenii</name>
    <dbReference type="NCBI Taxonomy" id="128206"/>
    <lineage>
        <taxon>Eukaryota</taxon>
        <taxon>Viridiplantae</taxon>
        <taxon>Streptophyta</taxon>
        <taxon>Embryophyta</taxon>
        <taxon>Bryophyta</taxon>
        <taxon>Sphagnophytina</taxon>
        <taxon>Sphagnopsida</taxon>
        <taxon>Sphagnales</taxon>
        <taxon>Sphagnaceae</taxon>
        <taxon>Sphagnum</taxon>
    </lineage>
</organism>
<evidence type="ECO:0000313" key="1">
    <source>
        <dbReference type="EMBL" id="CAK9254205.1"/>
    </source>
</evidence>
<accession>A0ABP0VM95</accession>
<dbReference type="Proteomes" id="UP001497444">
    <property type="component" value="Unassembled WGS sequence"/>
</dbReference>
<keyword evidence="2" id="KW-1185">Reference proteome</keyword>